<dbReference type="EMBL" id="JANBPK010000479">
    <property type="protein sequence ID" value="KAJ2935538.1"/>
    <property type="molecule type" value="Genomic_DNA"/>
</dbReference>
<accession>A0A9W8JRC4</accession>
<dbReference type="Proteomes" id="UP001140091">
    <property type="component" value="Unassembled WGS sequence"/>
</dbReference>
<evidence type="ECO:0000313" key="3">
    <source>
        <dbReference type="Proteomes" id="UP001140091"/>
    </source>
</evidence>
<dbReference type="AlphaFoldDB" id="A0A9W8JRC4"/>
<feature type="chain" id="PRO_5040874573" evidence="1">
    <location>
        <begin position="25"/>
        <end position="206"/>
    </location>
</feature>
<feature type="signal peptide" evidence="1">
    <location>
        <begin position="1"/>
        <end position="24"/>
    </location>
</feature>
<feature type="non-terminal residue" evidence="2">
    <location>
        <position position="1"/>
    </location>
</feature>
<proteinExistence type="predicted"/>
<reference evidence="2" key="1">
    <citation type="submission" date="2022-06" db="EMBL/GenBank/DDBJ databases">
        <title>Genome Sequence of Candolleomyces eurysporus.</title>
        <authorList>
            <person name="Buettner E."/>
        </authorList>
    </citation>
    <scope>NUCLEOTIDE SEQUENCE</scope>
    <source>
        <strain evidence="2">VTCC 930004</strain>
    </source>
</reference>
<organism evidence="2 3">
    <name type="scientific">Candolleomyces eurysporus</name>
    <dbReference type="NCBI Taxonomy" id="2828524"/>
    <lineage>
        <taxon>Eukaryota</taxon>
        <taxon>Fungi</taxon>
        <taxon>Dikarya</taxon>
        <taxon>Basidiomycota</taxon>
        <taxon>Agaricomycotina</taxon>
        <taxon>Agaricomycetes</taxon>
        <taxon>Agaricomycetidae</taxon>
        <taxon>Agaricales</taxon>
        <taxon>Agaricineae</taxon>
        <taxon>Psathyrellaceae</taxon>
        <taxon>Candolleomyces</taxon>
    </lineage>
</organism>
<evidence type="ECO:0000256" key="1">
    <source>
        <dbReference type="SAM" id="SignalP"/>
    </source>
</evidence>
<dbReference type="OrthoDB" id="3007563at2759"/>
<gene>
    <name evidence="2" type="ORF">H1R20_g1556</name>
</gene>
<keyword evidence="1" id="KW-0732">Signal</keyword>
<comment type="caution">
    <text evidence="2">The sequence shown here is derived from an EMBL/GenBank/DDBJ whole genome shotgun (WGS) entry which is preliminary data.</text>
</comment>
<name>A0A9W8JRC4_9AGAR</name>
<protein>
    <submittedName>
        <fullName evidence="2">Uncharacterized protein</fullName>
    </submittedName>
</protein>
<sequence>MTNVILPRLLILFYLFLSLSKALATPTAIYVSVEQEVLSNTGVDRHSAPGCSSAASSLGLTHSVLEPLVTPSADEFCKWLEANKSKRKNICFYSGETAKVPVFLNMPAFSNQFGCDYMGPLLEMAGVEDKVWKTWDESDWTEVSKTLAGIARGEAIVILGKDVKPTSHWRVDEFPILKTLMGTGEVSKITGYRMKLGLSPLDFSKL</sequence>
<evidence type="ECO:0000313" key="2">
    <source>
        <dbReference type="EMBL" id="KAJ2935538.1"/>
    </source>
</evidence>
<keyword evidence="3" id="KW-1185">Reference proteome</keyword>